<sequence length="1005" mass="100949">MADDIVGSARIRIDLDDSDVDRQARATARRLRDSFKGSGRAAADGFTRDASGRLRDSRGRFVAEGTQMGEALARGAGRGAALLSAALATATRGLGGLVAGAGAVTALSIALASTATTAVGLAAALAPAAGIIAALPAGVLLLQAAVGTLRLALLGVGEAFEAAVTGDSAEFAKTLDGLAPAARAVAVELRAARPAIDGLRQAVQGAFFAPFQGEITRLVDTLEGSLTAGMTGTAAEFGRLGVSLTRFASSASGVELVDRVFASLRGTLDSISSATVDRLLVAVGGFAASTLPAFNGLGDAIDAALVRLSAFLEEATIAGDGFVWVTDAVTVFRQLGSIVADTGGIIVGVFAAAESGGESALGAVTNLLQRVREFVESAEGQVALVETFRALAEVGSQFGVVLGALLVQLGRIAPTVADLSDSVGGGLADALDAVGSGLVALGPGVIATFEAVESAISGISDSDALASLAAGASDLLEALAPLIPAAADVGAALGELGPAASLLAAVLTPLVALVGGVASVFAALPGPLQAAGLALVALVAMRSKVAAFGDTLSQLPQRLSSQAVSTATRSMSVLRGGITGLLGVVGGPWGAAIAAGVTAISLFGQRQQEAAQKVTDLTATLDEQTGALTASTRQWVVNELHQRGTLELAKRMGIDTALVTQAVLGQEGAVKALNTALDANLQAARARADSQLPGALQGELANASSLRTAVGELSATYRQSTADAQLKIEASRQVAFSEQGAARAVRDATAAMKEQANELRAQVDPAFAFQLALQGVADKQTAYAKAVQEAGAGSREAKVAALELALQSAELQTAAAALGDTFTGRLTPQMRTTLQAAGLTKQQIAAVEKSLKDTKKAAQDYEGNYRANVEVRGTEAAQQRLRNLQAVLADVERSVTIGVVANVNLNSLPAFADGGIVRSPVVGLVGEAGPEVVIPLTRPARARQLAEESGLAGLLAGRPSSGGGGDGGGGGGGGDIYHTWNIYEVGDGEATARRVLNRLAFAGGL</sequence>
<dbReference type="RefSeq" id="WP_377289339.1">
    <property type="nucleotide sequence ID" value="NZ_JBHSBM010000018.1"/>
</dbReference>
<evidence type="ECO:0000313" key="3">
    <source>
        <dbReference type="EMBL" id="MFC4060259.1"/>
    </source>
</evidence>
<keyword evidence="1" id="KW-0175">Coiled coil</keyword>
<protein>
    <submittedName>
        <fullName evidence="3">Uncharacterized protein</fullName>
    </submittedName>
</protein>
<proteinExistence type="predicted"/>
<evidence type="ECO:0000256" key="1">
    <source>
        <dbReference type="SAM" id="Coils"/>
    </source>
</evidence>
<organism evidence="3 4">
    <name type="scientific">Planomonospora corallina</name>
    <dbReference type="NCBI Taxonomy" id="1806052"/>
    <lineage>
        <taxon>Bacteria</taxon>
        <taxon>Bacillati</taxon>
        <taxon>Actinomycetota</taxon>
        <taxon>Actinomycetes</taxon>
        <taxon>Streptosporangiales</taxon>
        <taxon>Streptosporangiaceae</taxon>
        <taxon>Planomonospora</taxon>
    </lineage>
</organism>
<name>A0ABV8I8F3_9ACTN</name>
<feature type="coiled-coil region" evidence="1">
    <location>
        <begin position="844"/>
        <end position="894"/>
    </location>
</feature>
<evidence type="ECO:0000313" key="4">
    <source>
        <dbReference type="Proteomes" id="UP001595850"/>
    </source>
</evidence>
<reference evidence="4" key="1">
    <citation type="journal article" date="2019" name="Int. J. Syst. Evol. Microbiol.">
        <title>The Global Catalogue of Microorganisms (GCM) 10K type strain sequencing project: providing services to taxonomists for standard genome sequencing and annotation.</title>
        <authorList>
            <consortium name="The Broad Institute Genomics Platform"/>
            <consortium name="The Broad Institute Genome Sequencing Center for Infectious Disease"/>
            <person name="Wu L."/>
            <person name="Ma J."/>
        </authorList>
    </citation>
    <scope>NUCLEOTIDE SEQUENCE [LARGE SCALE GENOMIC DNA]</scope>
    <source>
        <strain evidence="4">TBRC 4489</strain>
    </source>
</reference>
<feature type="transmembrane region" description="Helical" evidence="2">
    <location>
        <begin position="573"/>
        <end position="603"/>
    </location>
</feature>
<feature type="transmembrane region" description="Helical" evidence="2">
    <location>
        <begin position="502"/>
        <end position="524"/>
    </location>
</feature>
<accession>A0ABV8I8F3</accession>
<feature type="transmembrane region" description="Helical" evidence="2">
    <location>
        <begin position="94"/>
        <end position="112"/>
    </location>
</feature>
<dbReference type="Proteomes" id="UP001595850">
    <property type="component" value="Unassembled WGS sequence"/>
</dbReference>
<dbReference type="EMBL" id="JBHSBM010000018">
    <property type="protein sequence ID" value="MFC4060259.1"/>
    <property type="molecule type" value="Genomic_DNA"/>
</dbReference>
<keyword evidence="2" id="KW-1133">Transmembrane helix</keyword>
<keyword evidence="2" id="KW-0812">Transmembrane</keyword>
<keyword evidence="4" id="KW-1185">Reference proteome</keyword>
<keyword evidence="2" id="KW-0472">Membrane</keyword>
<feature type="transmembrane region" description="Helical" evidence="2">
    <location>
        <begin position="118"/>
        <end position="142"/>
    </location>
</feature>
<comment type="caution">
    <text evidence="3">The sequence shown here is derived from an EMBL/GenBank/DDBJ whole genome shotgun (WGS) entry which is preliminary data.</text>
</comment>
<gene>
    <name evidence="3" type="ORF">ACFOWE_18295</name>
</gene>
<evidence type="ECO:0000256" key="2">
    <source>
        <dbReference type="SAM" id="Phobius"/>
    </source>
</evidence>